<comment type="subcellular location">
    <subcellularLocation>
        <location evidence="1 10">Cytoplasm</location>
    </subcellularLocation>
</comment>
<evidence type="ECO:0000256" key="4">
    <source>
        <dbReference type="ARBA" id="ARBA00022603"/>
    </source>
</evidence>
<keyword evidence="7 10" id="KW-0819">tRNA processing</keyword>
<dbReference type="Proteomes" id="UP001620626">
    <property type="component" value="Unassembled WGS sequence"/>
</dbReference>
<organism evidence="12 13">
    <name type="scientific">Heterodera trifolii</name>
    <dbReference type="NCBI Taxonomy" id="157864"/>
    <lineage>
        <taxon>Eukaryota</taxon>
        <taxon>Metazoa</taxon>
        <taxon>Ecdysozoa</taxon>
        <taxon>Nematoda</taxon>
        <taxon>Chromadorea</taxon>
        <taxon>Rhabditida</taxon>
        <taxon>Tylenchina</taxon>
        <taxon>Tylenchomorpha</taxon>
        <taxon>Tylenchoidea</taxon>
        <taxon>Heteroderidae</taxon>
        <taxon>Heteroderinae</taxon>
        <taxon>Heterodera</taxon>
    </lineage>
</organism>
<keyword evidence="6 10" id="KW-0949">S-adenosyl-L-methionine</keyword>
<keyword evidence="13" id="KW-1185">Reference proteome</keyword>
<name>A0ABD2KJY5_9BILA</name>
<feature type="domain" description="C3H1-type" evidence="11">
    <location>
        <begin position="612"/>
        <end position="640"/>
    </location>
</feature>
<evidence type="ECO:0000313" key="12">
    <source>
        <dbReference type="EMBL" id="KAL3103077.1"/>
    </source>
</evidence>
<comment type="catalytic activity">
    <reaction evidence="8 10">
        <text>uridine(44) in tRNA(Ser) + S-adenosyl-L-methionine = 2'-O-methyluridine(44) in tRNA(Ser) + S-adenosyl-L-homocysteine + H(+)</text>
        <dbReference type="Rhea" id="RHEA:43100"/>
        <dbReference type="Rhea" id="RHEA-COMP:10339"/>
        <dbReference type="Rhea" id="RHEA-COMP:10340"/>
        <dbReference type="ChEBI" id="CHEBI:15378"/>
        <dbReference type="ChEBI" id="CHEBI:57856"/>
        <dbReference type="ChEBI" id="CHEBI:59789"/>
        <dbReference type="ChEBI" id="CHEBI:65315"/>
        <dbReference type="ChEBI" id="CHEBI:74478"/>
        <dbReference type="EC" id="2.1.1.211"/>
    </reaction>
</comment>
<feature type="zinc finger region" description="C3H1-type" evidence="9">
    <location>
        <begin position="612"/>
        <end position="640"/>
    </location>
</feature>
<keyword evidence="3 10" id="KW-0963">Cytoplasm</keyword>
<evidence type="ECO:0000259" key="11">
    <source>
        <dbReference type="PROSITE" id="PS50103"/>
    </source>
</evidence>
<evidence type="ECO:0000313" key="13">
    <source>
        <dbReference type="Proteomes" id="UP001620626"/>
    </source>
</evidence>
<evidence type="ECO:0000256" key="1">
    <source>
        <dbReference type="ARBA" id="ARBA00004496"/>
    </source>
</evidence>
<dbReference type="GO" id="GO:0005737">
    <property type="term" value="C:cytoplasm"/>
    <property type="evidence" value="ECO:0007669"/>
    <property type="project" value="UniProtKB-SubCell"/>
</dbReference>
<evidence type="ECO:0000256" key="5">
    <source>
        <dbReference type="ARBA" id="ARBA00022679"/>
    </source>
</evidence>
<accession>A0ABD2KJY5</accession>
<sequence length="640" mass="72565">MFSSEFEWKIIAETEFWLTQSSSCVSVISQLAQIWWHFCASVNRRIACTRFVDRQNAPQELLDQIIANLSSIPTGFGAKLWRSPTVLQLIPKSHFHSTFNDRCFEVAEFGGDGQKEFAAVFRSAQLPSSDCESSAGGDHEMTMKVCEHGKRRPNPHISSTYAFHLAKATTTAPNLTAAADEHDGGPMLRGNKANLKLWCHSEMAPAQMDFLLKWLWPRLQKWAHKIAKSSSSTTSPFHHALPDICSLDRENRLLSDHKAYTDCYWRLKLNHGPQQRQTNVEEKQPLNFECCAVAAYLLELWRSSGIGPPKRGFVDLECGKGILAHILQTEGVPGVGIHQREKPQWAAFKGKGTRLLEMPLIRDISMADRIRSVVHDGADFLIGNRSDQIIPWIPLIAAKFRCNFFLLPNIPMNFHSNFGKRIVAKCEQHSPSGRLEQFYAFLERISKMLGFEVTTDQLKIPSKRRKCLIGVVSPNGLPKANELDKIIDHLLSMESNGGKQSKGRPDKQLNAKTMSTNECFVDLSRRIISHLISKGSDQKFCNWHCGGAATVKEIAKTVLNEQHRLFLSGIRRGLLTFLHSQRQLFVLSNGTVSLRFWHSDYQRFEKKIGREKLRTFQCLFHQNHPDGCPIGPEKCPFKHN</sequence>
<dbReference type="GO" id="GO:0030488">
    <property type="term" value="P:tRNA methylation"/>
    <property type="evidence" value="ECO:0007669"/>
    <property type="project" value="UniProtKB-UniRule"/>
</dbReference>
<evidence type="ECO:0000256" key="2">
    <source>
        <dbReference type="ARBA" id="ARBA00009056"/>
    </source>
</evidence>
<evidence type="ECO:0000256" key="6">
    <source>
        <dbReference type="ARBA" id="ARBA00022691"/>
    </source>
</evidence>
<keyword evidence="9" id="KW-0862">Zinc</keyword>
<evidence type="ECO:0000256" key="3">
    <source>
        <dbReference type="ARBA" id="ARBA00022490"/>
    </source>
</evidence>
<keyword evidence="9" id="KW-0479">Metal-binding</keyword>
<comment type="similarity">
    <text evidence="2 10">Belongs to the TRM44 family.</text>
</comment>
<dbReference type="InterPro" id="IPR011671">
    <property type="entry name" value="tRNA_uracil_MeTrfase"/>
</dbReference>
<evidence type="ECO:0000256" key="7">
    <source>
        <dbReference type="ARBA" id="ARBA00022694"/>
    </source>
</evidence>
<keyword evidence="4 10" id="KW-0489">Methyltransferase</keyword>
<keyword evidence="5 10" id="KW-0808">Transferase</keyword>
<keyword evidence="9" id="KW-0863">Zinc-finger</keyword>
<dbReference type="PROSITE" id="PS50103">
    <property type="entry name" value="ZF_C3H1"/>
    <property type="match status" value="1"/>
</dbReference>
<proteinExistence type="inferred from homology"/>
<dbReference type="EC" id="2.1.1.211" evidence="10"/>
<comment type="function">
    <text evidence="10">Adenosyl-L-methionine (AdoMet)-dependent tRNA (uracil-O(2)-)-methyltransferase.</text>
</comment>
<dbReference type="AlphaFoldDB" id="A0ABD2KJY5"/>
<dbReference type="PANTHER" id="PTHR21210">
    <property type="entry name" value="TRNA (URACIL-O(2)-)-METHYLTRANSFERASE-RELATED"/>
    <property type="match status" value="1"/>
</dbReference>
<evidence type="ECO:0000256" key="8">
    <source>
        <dbReference type="ARBA" id="ARBA00047957"/>
    </source>
</evidence>
<evidence type="ECO:0000256" key="10">
    <source>
        <dbReference type="RuleBase" id="RU368004"/>
    </source>
</evidence>
<evidence type="ECO:0000256" key="9">
    <source>
        <dbReference type="PROSITE-ProRule" id="PRU00723"/>
    </source>
</evidence>
<reference evidence="12 13" key="1">
    <citation type="submission" date="2024-10" db="EMBL/GenBank/DDBJ databases">
        <authorList>
            <person name="Kim D."/>
        </authorList>
    </citation>
    <scope>NUCLEOTIDE SEQUENCE [LARGE SCALE GENOMIC DNA]</scope>
    <source>
        <strain evidence="12">BH-2024</strain>
    </source>
</reference>
<gene>
    <name evidence="12" type="ORF">niasHT_027886</name>
</gene>
<dbReference type="InterPro" id="IPR000571">
    <property type="entry name" value="Znf_CCCH"/>
</dbReference>
<dbReference type="EMBL" id="JBICBT010000736">
    <property type="protein sequence ID" value="KAL3103077.1"/>
    <property type="molecule type" value="Genomic_DNA"/>
</dbReference>
<dbReference type="Pfam" id="PF07757">
    <property type="entry name" value="AdoMet_MTase"/>
    <property type="match status" value="1"/>
</dbReference>
<dbReference type="PANTHER" id="PTHR21210:SF0">
    <property type="entry name" value="TRNA (URACIL-O(2)-)-METHYLTRANSFERASE-RELATED"/>
    <property type="match status" value="1"/>
</dbReference>
<dbReference type="GO" id="GO:0141101">
    <property type="term" value="F:tRNA(Ser) (uridine(44)-2'-O-)-methyltransferase activity"/>
    <property type="evidence" value="ECO:0007669"/>
    <property type="project" value="UniProtKB-EC"/>
</dbReference>
<comment type="caution">
    <text evidence="12">The sequence shown here is derived from an EMBL/GenBank/DDBJ whole genome shotgun (WGS) entry which is preliminary data.</text>
</comment>
<protein>
    <recommendedName>
        <fullName evidence="10">tRNA (uracil-O(2)-)-methyltransferase</fullName>
        <ecNumber evidence="10">2.1.1.211</ecNumber>
    </recommendedName>
</protein>
<dbReference type="GO" id="GO:0008270">
    <property type="term" value="F:zinc ion binding"/>
    <property type="evidence" value="ECO:0007669"/>
    <property type="project" value="UniProtKB-KW"/>
</dbReference>